<comment type="caution">
    <text evidence="2">The sequence shown here is derived from an EMBL/GenBank/DDBJ whole genome shotgun (WGS) entry which is preliminary data.</text>
</comment>
<dbReference type="Proteomes" id="UP001392437">
    <property type="component" value="Unassembled WGS sequence"/>
</dbReference>
<protein>
    <submittedName>
        <fullName evidence="2">Uncharacterized protein</fullName>
    </submittedName>
</protein>
<dbReference type="AlphaFoldDB" id="A0AAW0R0X2"/>
<evidence type="ECO:0000256" key="1">
    <source>
        <dbReference type="SAM" id="MobiDB-lite"/>
    </source>
</evidence>
<evidence type="ECO:0000313" key="2">
    <source>
        <dbReference type="EMBL" id="KAK8120857.1"/>
    </source>
</evidence>
<sequence>MSKDGHEIWEDSETVTDTIFTPATSVIGRYGGTWNGADSSKTPPKTSEIPVAPEPSELPICAPCPSVVSSPRIMKDKAWDDTIPWLGNTYMILEKATRRPITIKNNEILLAPQEERGDREAAPTPDNTWFCAENQNYFGFLNNASGRYLGHNGHEAIHAEAFGFRGWETFTARPHPSGGYHLLTPFWADALQVLAIAGDGHHLIRRTHGGVLWEFRKV</sequence>
<evidence type="ECO:0000313" key="3">
    <source>
        <dbReference type="Proteomes" id="UP001392437"/>
    </source>
</evidence>
<name>A0AAW0R0X2_9PEZI</name>
<dbReference type="EMBL" id="JAQQWP010000004">
    <property type="protein sequence ID" value="KAK8120857.1"/>
    <property type="molecule type" value="Genomic_DNA"/>
</dbReference>
<feature type="region of interest" description="Disordered" evidence="1">
    <location>
        <begin position="31"/>
        <end position="54"/>
    </location>
</feature>
<organism evidence="2 3">
    <name type="scientific">Apiospora kogelbergensis</name>
    <dbReference type="NCBI Taxonomy" id="1337665"/>
    <lineage>
        <taxon>Eukaryota</taxon>
        <taxon>Fungi</taxon>
        <taxon>Dikarya</taxon>
        <taxon>Ascomycota</taxon>
        <taxon>Pezizomycotina</taxon>
        <taxon>Sordariomycetes</taxon>
        <taxon>Xylariomycetidae</taxon>
        <taxon>Amphisphaeriales</taxon>
        <taxon>Apiosporaceae</taxon>
        <taxon>Apiospora</taxon>
    </lineage>
</organism>
<proteinExistence type="predicted"/>
<dbReference type="PANTHER" id="PTHR39697:SF1">
    <property type="entry name" value="RICIN B LECTIN DOMAIN-CONTAINING PROTEIN"/>
    <property type="match status" value="1"/>
</dbReference>
<accession>A0AAW0R0X2</accession>
<dbReference type="PANTHER" id="PTHR39697">
    <property type="entry name" value="RICIN B LECTIN DOMAIN-CONTAINING PROTEIN-RELATED"/>
    <property type="match status" value="1"/>
</dbReference>
<reference evidence="2 3" key="1">
    <citation type="submission" date="2023-01" db="EMBL/GenBank/DDBJ databases">
        <title>Analysis of 21 Apiospora genomes using comparative genomics revels a genus with tremendous synthesis potential of carbohydrate active enzymes and secondary metabolites.</title>
        <authorList>
            <person name="Sorensen T."/>
        </authorList>
    </citation>
    <scope>NUCLEOTIDE SEQUENCE [LARGE SCALE GENOMIC DNA]</scope>
    <source>
        <strain evidence="2 3">CBS 117206</strain>
    </source>
</reference>
<gene>
    <name evidence="2" type="ORF">PG999_004977</name>
</gene>
<feature type="compositionally biased region" description="Polar residues" evidence="1">
    <location>
        <begin position="36"/>
        <end position="45"/>
    </location>
</feature>
<keyword evidence="3" id="KW-1185">Reference proteome</keyword>